<name>A0ACB9KF79_BAUVA</name>
<accession>A0ACB9KF79</accession>
<dbReference type="EMBL" id="CM039439">
    <property type="protein sequence ID" value="KAI4295838.1"/>
    <property type="molecule type" value="Genomic_DNA"/>
</dbReference>
<organism evidence="1 2">
    <name type="scientific">Bauhinia variegata</name>
    <name type="common">Purple orchid tree</name>
    <name type="synonym">Phanera variegata</name>
    <dbReference type="NCBI Taxonomy" id="167791"/>
    <lineage>
        <taxon>Eukaryota</taxon>
        <taxon>Viridiplantae</taxon>
        <taxon>Streptophyta</taxon>
        <taxon>Embryophyta</taxon>
        <taxon>Tracheophyta</taxon>
        <taxon>Spermatophyta</taxon>
        <taxon>Magnoliopsida</taxon>
        <taxon>eudicotyledons</taxon>
        <taxon>Gunneridae</taxon>
        <taxon>Pentapetalae</taxon>
        <taxon>rosids</taxon>
        <taxon>fabids</taxon>
        <taxon>Fabales</taxon>
        <taxon>Fabaceae</taxon>
        <taxon>Cercidoideae</taxon>
        <taxon>Cercideae</taxon>
        <taxon>Bauhiniinae</taxon>
        <taxon>Bauhinia</taxon>
    </lineage>
</organism>
<keyword evidence="2" id="KW-1185">Reference proteome</keyword>
<evidence type="ECO:0000313" key="1">
    <source>
        <dbReference type="EMBL" id="KAI4295838.1"/>
    </source>
</evidence>
<sequence length="464" mass="51394">MVHSSMFSKFIRFLLLVSLAFLSNVAFADPPYEICSSGSSYTNGSTFESNLNNLLLSLPSNASISKSCNASYGDDPDKVYSLYMCLDYISSESCQKCIATAGIDIVKVCPQAKEAAVFEEECQLRYSNRNFFGKLYVSQTYSVRNLNNISEPEKFKSALNEILYNITEVAAFNSSANMYATREGPFEDKTIYALVQCTRDLSAANCSTCLKSAIERDLPDCCSAAVGARILSPSCYLRYEVYPFYEGETGPADPSTSNQKGSSRKTWMIAGLMASAGLVIIIFCLCACCLAKNRTQKSIFSHLIGLKKFGRGQKVFDLQSFLGKKDRKSEEFSYINLSCIRLATENFSDSNKLGQGGFGPVYKGWHLWNEGKGLDLMDPLLADSCNHDEFLKYMHVGLLCVQEDAYDRPTMSSVVLMLKSVSETLPQPKKPPFSVGRFIDIGNNEPDREQYSVNGLTISIGVPR</sequence>
<protein>
    <submittedName>
        <fullName evidence="1">Uncharacterized protein</fullName>
    </submittedName>
</protein>
<evidence type="ECO:0000313" key="2">
    <source>
        <dbReference type="Proteomes" id="UP000828941"/>
    </source>
</evidence>
<gene>
    <name evidence="1" type="ORF">L6164_035839</name>
</gene>
<proteinExistence type="predicted"/>
<comment type="caution">
    <text evidence="1">The sequence shown here is derived from an EMBL/GenBank/DDBJ whole genome shotgun (WGS) entry which is preliminary data.</text>
</comment>
<reference evidence="1 2" key="1">
    <citation type="journal article" date="2022" name="DNA Res.">
        <title>Chromosomal-level genome assembly of the orchid tree Bauhinia variegata (Leguminosae; Cercidoideae) supports the allotetraploid origin hypothesis of Bauhinia.</title>
        <authorList>
            <person name="Zhong Y."/>
            <person name="Chen Y."/>
            <person name="Zheng D."/>
            <person name="Pang J."/>
            <person name="Liu Y."/>
            <person name="Luo S."/>
            <person name="Meng S."/>
            <person name="Qian L."/>
            <person name="Wei D."/>
            <person name="Dai S."/>
            <person name="Zhou R."/>
        </authorList>
    </citation>
    <scope>NUCLEOTIDE SEQUENCE [LARGE SCALE GENOMIC DNA]</scope>
    <source>
        <strain evidence="1">BV-YZ2020</strain>
    </source>
</reference>
<dbReference type="Proteomes" id="UP000828941">
    <property type="component" value="Chromosome 14"/>
</dbReference>